<organism evidence="2">
    <name type="scientific">Cacopsylla melanoneura</name>
    <dbReference type="NCBI Taxonomy" id="428564"/>
    <lineage>
        <taxon>Eukaryota</taxon>
        <taxon>Metazoa</taxon>
        <taxon>Ecdysozoa</taxon>
        <taxon>Arthropoda</taxon>
        <taxon>Hexapoda</taxon>
        <taxon>Insecta</taxon>
        <taxon>Pterygota</taxon>
        <taxon>Neoptera</taxon>
        <taxon>Paraneoptera</taxon>
        <taxon>Hemiptera</taxon>
        <taxon>Sternorrhyncha</taxon>
        <taxon>Psylloidea</taxon>
        <taxon>Psyllidae</taxon>
        <taxon>Psyllinae</taxon>
        <taxon>Cacopsylla</taxon>
    </lineage>
</organism>
<evidence type="ECO:0000313" key="2">
    <source>
        <dbReference type="EMBL" id="CAG6778917.1"/>
    </source>
</evidence>
<feature type="compositionally biased region" description="Basic and acidic residues" evidence="1">
    <location>
        <begin position="372"/>
        <end position="390"/>
    </location>
</feature>
<evidence type="ECO:0000256" key="1">
    <source>
        <dbReference type="SAM" id="MobiDB-lite"/>
    </source>
</evidence>
<proteinExistence type="predicted"/>
<sequence length="390" mass="44236">MANSGDQRLFQIEIQVGGINWNRHIQSELEDGVVCATFQMLDYPPMEICSDEFCAYCQHTDVQLKSGKMMLFVLTQDVLTELHNNFIVHIKVIKMTMKAGKLPFRTEIASSEMNISNDFTSILSTCFQPQTQYPTSKFINDEIDLQDRSGVAIGAMNTFVRLLSLGRTFMGHMYAADSDEDTIMIETDSEAQALVTHSDVKACPKRYINLTSTADQHQGLAPVYREHATCAEDNNMMACRLYKLDIPPPKEKPNKSIIYGPPQYLEQDTVLMKGAEVMYEPNPDYVKNDNPTRVYYRMTNSSSIPTPNQTLQFIPPPTEEPVSSIGPITGLPPDGKVDVFVLRIVKKKFNQPLRTHLEIEVRTPKFVSRKKEKFENSMQYDKKDLAPKPA</sequence>
<accession>A0A8D9F6N9</accession>
<reference evidence="2" key="1">
    <citation type="submission" date="2021-05" db="EMBL/GenBank/DDBJ databases">
        <authorList>
            <person name="Alioto T."/>
            <person name="Alioto T."/>
            <person name="Gomez Garrido J."/>
        </authorList>
    </citation>
    <scope>NUCLEOTIDE SEQUENCE</scope>
</reference>
<dbReference type="AlphaFoldDB" id="A0A8D9F6N9"/>
<protein>
    <submittedName>
        <fullName evidence="2">Uncharacterized protein</fullName>
    </submittedName>
</protein>
<dbReference type="Pfam" id="PF14924">
    <property type="entry name" value="MAP10_N"/>
    <property type="match status" value="1"/>
</dbReference>
<dbReference type="EMBL" id="HBUF01611929">
    <property type="protein sequence ID" value="CAG6778917.1"/>
    <property type="molecule type" value="Transcribed_RNA"/>
</dbReference>
<name>A0A8D9F6N9_9HEMI</name>
<dbReference type="EMBL" id="HBUF01611928">
    <property type="protein sequence ID" value="CAG6778916.1"/>
    <property type="molecule type" value="Transcribed_RNA"/>
</dbReference>
<feature type="region of interest" description="Disordered" evidence="1">
    <location>
        <begin position="370"/>
        <end position="390"/>
    </location>
</feature>